<proteinExistence type="predicted"/>
<sequence length="187" mass="20758">MSIFGTVSILAVISFIIGGYRFIKVSEDFVTIWSQHKGKMVVGIAITLFTLGVNITLYDGWFVITWSIIWINLVIWFRSVRYIPIFILRYAIICVPFTLAIDAILFDTILDEASADLMAGGLDAEEPSNLHAVDPHEVSGYETEDGTMVEGYYRDGDGNTDINLSKEDGGGYLRSNPDGDPSHNLHS</sequence>
<feature type="region of interest" description="Disordered" evidence="1">
    <location>
        <begin position="152"/>
        <end position="187"/>
    </location>
</feature>
<keyword evidence="2" id="KW-1133">Transmembrane helix</keyword>
<protein>
    <submittedName>
        <fullName evidence="3">Uncharacterized protein</fullName>
    </submittedName>
</protein>
<dbReference type="AlphaFoldDB" id="A0A1I4NK66"/>
<gene>
    <name evidence="3" type="ORF">SAMN04488054_11861</name>
</gene>
<keyword evidence="4" id="KW-1185">Reference proteome</keyword>
<dbReference type="EMBL" id="FOTY01000018">
    <property type="protein sequence ID" value="SFM15849.1"/>
    <property type="molecule type" value="Genomic_DNA"/>
</dbReference>
<evidence type="ECO:0000313" key="3">
    <source>
        <dbReference type="EMBL" id="SFM15849.1"/>
    </source>
</evidence>
<reference evidence="3 4" key="1">
    <citation type="submission" date="2016-10" db="EMBL/GenBank/DDBJ databases">
        <authorList>
            <person name="de Groot N.N."/>
        </authorList>
    </citation>
    <scope>NUCLEOTIDE SEQUENCE [LARGE SCALE GENOMIC DNA]</scope>
    <source>
        <strain evidence="3 4">CGMCC 1.6134</strain>
    </source>
</reference>
<keyword evidence="2" id="KW-0812">Transmembrane</keyword>
<organism evidence="3 4">
    <name type="scientific">Salibacterium qingdaonense</name>
    <dbReference type="NCBI Taxonomy" id="266892"/>
    <lineage>
        <taxon>Bacteria</taxon>
        <taxon>Bacillati</taxon>
        <taxon>Bacillota</taxon>
        <taxon>Bacilli</taxon>
        <taxon>Bacillales</taxon>
        <taxon>Bacillaceae</taxon>
    </lineage>
</organism>
<feature type="transmembrane region" description="Helical" evidence="2">
    <location>
        <begin position="6"/>
        <end position="23"/>
    </location>
</feature>
<evidence type="ECO:0000256" key="2">
    <source>
        <dbReference type="SAM" id="Phobius"/>
    </source>
</evidence>
<evidence type="ECO:0000256" key="1">
    <source>
        <dbReference type="SAM" id="MobiDB-lite"/>
    </source>
</evidence>
<keyword evidence="2" id="KW-0472">Membrane</keyword>
<dbReference type="Proteomes" id="UP000199668">
    <property type="component" value="Unassembled WGS sequence"/>
</dbReference>
<accession>A0A1I4NK66</accession>
<evidence type="ECO:0000313" key="4">
    <source>
        <dbReference type="Proteomes" id="UP000199668"/>
    </source>
</evidence>
<feature type="transmembrane region" description="Helical" evidence="2">
    <location>
        <begin position="61"/>
        <end position="80"/>
    </location>
</feature>
<feature type="transmembrane region" description="Helical" evidence="2">
    <location>
        <begin position="87"/>
        <end position="106"/>
    </location>
</feature>
<feature type="transmembrane region" description="Helical" evidence="2">
    <location>
        <begin position="38"/>
        <end position="55"/>
    </location>
</feature>
<name>A0A1I4NK66_9BACI</name>
<dbReference type="STRING" id="266892.SAMN04488054_11861"/>